<dbReference type="Gene3D" id="3.20.20.370">
    <property type="entry name" value="Glycoside hydrolase/deacetylase"/>
    <property type="match status" value="1"/>
</dbReference>
<dbReference type="PANTHER" id="PTHR46471:SF2">
    <property type="entry name" value="CHITIN DEACETYLASE-RELATED"/>
    <property type="match status" value="1"/>
</dbReference>
<dbReference type="SUPFAM" id="SSF88713">
    <property type="entry name" value="Glycoside hydrolase/deacetylase"/>
    <property type="match status" value="1"/>
</dbReference>
<sequence length="244" mass="27046">WGGNTTTTTIPATTITVVVSAPTATETPVALAPVITTCSKSGSFAITFDDGPIEAEKQHATFFVNGLNYRCIYDQADVIKRIVNEGHQLGSHTWSHSDLVKLSDDQIRLEMTKLEDAFRKIVGKVPRYMRPPYGSYDTRVRGIMASLGYEMVTWDIDSGDSLGYTVPQSQDVYRTSIKNAPFPTPHLALNHDVEPDTSNILGPFAFYYVIQQGYSPQTVGSCLGDKKWYKEVVPPSPRDDSWVC</sequence>
<evidence type="ECO:0000256" key="3">
    <source>
        <dbReference type="ARBA" id="ARBA00022729"/>
    </source>
</evidence>
<evidence type="ECO:0000313" key="7">
    <source>
        <dbReference type="EMBL" id="CAG8590535.1"/>
    </source>
</evidence>
<dbReference type="PANTHER" id="PTHR46471">
    <property type="entry name" value="CHITIN DEACETYLASE"/>
    <property type="match status" value="1"/>
</dbReference>
<dbReference type="OrthoDB" id="2125469at2759"/>
<dbReference type="Proteomes" id="UP000789739">
    <property type="component" value="Unassembled WGS sequence"/>
</dbReference>
<evidence type="ECO:0000313" key="8">
    <source>
        <dbReference type="Proteomes" id="UP000789739"/>
    </source>
</evidence>
<feature type="non-terminal residue" evidence="7">
    <location>
        <position position="244"/>
    </location>
</feature>
<proteinExistence type="predicted"/>
<evidence type="ECO:0000256" key="1">
    <source>
        <dbReference type="ARBA" id="ARBA00001941"/>
    </source>
</evidence>
<evidence type="ECO:0000259" key="6">
    <source>
        <dbReference type="PROSITE" id="PS51677"/>
    </source>
</evidence>
<keyword evidence="4" id="KW-0378">Hydrolase</keyword>
<evidence type="ECO:0000256" key="5">
    <source>
        <dbReference type="ARBA" id="ARBA00023277"/>
    </source>
</evidence>
<dbReference type="AlphaFoldDB" id="A0A9N9C3W8"/>
<accession>A0A9N9C3W8</accession>
<dbReference type="InterPro" id="IPR011330">
    <property type="entry name" value="Glyco_hydro/deAcase_b/a-brl"/>
</dbReference>
<dbReference type="PROSITE" id="PS51677">
    <property type="entry name" value="NODB"/>
    <property type="match status" value="1"/>
</dbReference>
<dbReference type="EMBL" id="CAJVPI010001035">
    <property type="protein sequence ID" value="CAG8590535.1"/>
    <property type="molecule type" value="Genomic_DNA"/>
</dbReference>
<name>A0A9N9C3W8_9GLOM</name>
<keyword evidence="2" id="KW-0479">Metal-binding</keyword>
<dbReference type="CDD" id="cd10951">
    <property type="entry name" value="CE4_ClCDA_like"/>
    <property type="match status" value="1"/>
</dbReference>
<dbReference type="GO" id="GO:0046872">
    <property type="term" value="F:metal ion binding"/>
    <property type="evidence" value="ECO:0007669"/>
    <property type="project" value="UniProtKB-KW"/>
</dbReference>
<keyword evidence="5" id="KW-0119">Carbohydrate metabolism</keyword>
<organism evidence="7 8">
    <name type="scientific">Paraglomus brasilianum</name>
    <dbReference type="NCBI Taxonomy" id="144538"/>
    <lineage>
        <taxon>Eukaryota</taxon>
        <taxon>Fungi</taxon>
        <taxon>Fungi incertae sedis</taxon>
        <taxon>Mucoromycota</taxon>
        <taxon>Glomeromycotina</taxon>
        <taxon>Glomeromycetes</taxon>
        <taxon>Paraglomerales</taxon>
        <taxon>Paraglomeraceae</taxon>
        <taxon>Paraglomus</taxon>
    </lineage>
</organism>
<dbReference type="InterPro" id="IPR002509">
    <property type="entry name" value="NODB_dom"/>
</dbReference>
<evidence type="ECO:0000256" key="2">
    <source>
        <dbReference type="ARBA" id="ARBA00022723"/>
    </source>
</evidence>
<keyword evidence="8" id="KW-1185">Reference proteome</keyword>
<protein>
    <submittedName>
        <fullName evidence="7">7613_t:CDS:1</fullName>
    </submittedName>
</protein>
<comment type="cofactor">
    <cofactor evidence="1">
        <name>Co(2+)</name>
        <dbReference type="ChEBI" id="CHEBI:48828"/>
    </cofactor>
</comment>
<gene>
    <name evidence="7" type="ORF">PBRASI_LOCUS7100</name>
</gene>
<evidence type="ECO:0000256" key="4">
    <source>
        <dbReference type="ARBA" id="ARBA00022801"/>
    </source>
</evidence>
<reference evidence="7" key="1">
    <citation type="submission" date="2021-06" db="EMBL/GenBank/DDBJ databases">
        <authorList>
            <person name="Kallberg Y."/>
            <person name="Tangrot J."/>
            <person name="Rosling A."/>
        </authorList>
    </citation>
    <scope>NUCLEOTIDE SEQUENCE</scope>
    <source>
        <strain evidence="7">BR232B</strain>
    </source>
</reference>
<keyword evidence="3" id="KW-0732">Signal</keyword>
<dbReference type="Pfam" id="PF01522">
    <property type="entry name" value="Polysacc_deac_1"/>
    <property type="match status" value="1"/>
</dbReference>
<feature type="domain" description="NodB homology" evidence="6">
    <location>
        <begin position="33"/>
        <end position="244"/>
    </location>
</feature>
<dbReference type="GO" id="GO:0005975">
    <property type="term" value="P:carbohydrate metabolic process"/>
    <property type="evidence" value="ECO:0007669"/>
    <property type="project" value="InterPro"/>
</dbReference>
<comment type="caution">
    <text evidence="7">The sequence shown here is derived from an EMBL/GenBank/DDBJ whole genome shotgun (WGS) entry which is preliminary data.</text>
</comment>
<dbReference type="GO" id="GO:0016810">
    <property type="term" value="F:hydrolase activity, acting on carbon-nitrogen (but not peptide) bonds"/>
    <property type="evidence" value="ECO:0007669"/>
    <property type="project" value="InterPro"/>
</dbReference>